<proteinExistence type="predicted"/>
<evidence type="ECO:0000313" key="5">
    <source>
        <dbReference type="Proteomes" id="UP000070720"/>
    </source>
</evidence>
<organism evidence="3 5">
    <name type="scientific">Gibberella zeae (strain ATCC MYA-4620 / CBS 123657 / FGSC 9075 / NRRL 31084 / PH-1)</name>
    <name type="common">Wheat head blight fungus</name>
    <name type="synonym">Fusarium graminearum</name>
    <dbReference type="NCBI Taxonomy" id="229533"/>
    <lineage>
        <taxon>Eukaryota</taxon>
        <taxon>Fungi</taxon>
        <taxon>Dikarya</taxon>
        <taxon>Ascomycota</taxon>
        <taxon>Pezizomycotina</taxon>
        <taxon>Sordariomycetes</taxon>
        <taxon>Hypocreomycetidae</taxon>
        <taxon>Hypocreales</taxon>
        <taxon>Nectriaceae</taxon>
        <taxon>Fusarium</taxon>
    </lineage>
</organism>
<evidence type="ECO:0000313" key="4">
    <source>
        <dbReference type="EnsemblFungi" id="CEF85846"/>
    </source>
</evidence>
<dbReference type="EnsemblFungi" id="CEF85846">
    <property type="protein sequence ID" value="CEF85846"/>
    <property type="gene ID" value="FGRRES_04766"/>
</dbReference>
<reference evidence="4 5" key="2">
    <citation type="journal article" date="2010" name="Nature">
        <title>Comparative genomics reveals mobile pathogenicity chromosomes in Fusarium.</title>
        <authorList>
            <person name="Ma L.J."/>
            <person name="van der Does H.C."/>
            <person name="Borkovich K.A."/>
            <person name="Coleman J.J."/>
            <person name="Daboussi M.J."/>
            <person name="Di Pietro A."/>
            <person name="Dufresne M."/>
            <person name="Freitag M."/>
            <person name="Grabherr M."/>
            <person name="Henrissat B."/>
            <person name="Houterman P.M."/>
            <person name="Kang S."/>
            <person name="Shim W.B."/>
            <person name="Woloshuk C."/>
            <person name="Xie X."/>
            <person name="Xu J.R."/>
            <person name="Antoniw J."/>
            <person name="Baker S.E."/>
            <person name="Bluhm B.H."/>
            <person name="Breakspear A."/>
            <person name="Brown D.W."/>
            <person name="Butchko R.A."/>
            <person name="Chapman S."/>
            <person name="Coulson R."/>
            <person name="Coutinho P.M."/>
            <person name="Danchin E.G."/>
            <person name="Diener A."/>
            <person name="Gale L.R."/>
            <person name="Gardiner D.M."/>
            <person name="Goff S."/>
            <person name="Hammond-Kosack K.E."/>
            <person name="Hilburn K."/>
            <person name="Hua-Van A."/>
            <person name="Jonkers W."/>
            <person name="Kazan K."/>
            <person name="Kodira C.D."/>
            <person name="Koehrsen M."/>
            <person name="Kumar L."/>
            <person name="Lee Y.H."/>
            <person name="Li L."/>
            <person name="Manners J.M."/>
            <person name="Miranda-Saavedra D."/>
            <person name="Mukherjee M."/>
            <person name="Park G."/>
            <person name="Park J."/>
            <person name="Park S.Y."/>
            <person name="Proctor R.H."/>
            <person name="Regev A."/>
            <person name="Ruiz-Roldan M.C."/>
            <person name="Sain D."/>
            <person name="Sakthikumar S."/>
            <person name="Sykes S."/>
            <person name="Schwartz D.C."/>
            <person name="Turgeon B.G."/>
            <person name="Wapinski I."/>
            <person name="Yoder O."/>
            <person name="Young S."/>
            <person name="Zeng Q."/>
            <person name="Zhou S."/>
            <person name="Galagan J."/>
            <person name="Cuomo C.A."/>
            <person name="Kistler H.C."/>
            <person name="Rep M."/>
        </authorList>
    </citation>
    <scope>GENOME REANNOTATION</scope>
    <source>
        <strain evidence="5">ATCC MYA-4620 / CBS 123657 / FGSC 9075 / NRRL 31084 / PH-1</strain>
        <strain evidence="4">PH-1 / ATCC MYA-4620 / FGSC 9075 / NRRL 31084</strain>
    </source>
</reference>
<reference evidence="4 5" key="1">
    <citation type="journal article" date="2007" name="Science">
        <title>The Fusarium graminearum genome reveals a link between localized polymorphism and pathogen specialization.</title>
        <authorList>
            <person name="Cuomo C.A."/>
            <person name="Gueldener U."/>
            <person name="Xu J.-R."/>
            <person name="Trail F."/>
            <person name="Turgeon B.G."/>
            <person name="Di Pietro A."/>
            <person name="Walton J.D."/>
            <person name="Ma L.-J."/>
            <person name="Baker S.E."/>
            <person name="Rep M."/>
            <person name="Adam G."/>
            <person name="Antoniw J."/>
            <person name="Baldwin T."/>
            <person name="Calvo S.E."/>
            <person name="Chang Y.-L."/>
            <person name="DeCaprio D."/>
            <person name="Gale L.R."/>
            <person name="Gnerre S."/>
            <person name="Goswami R.S."/>
            <person name="Hammond-Kosack K."/>
            <person name="Harris L.J."/>
            <person name="Hilburn K."/>
            <person name="Kennell J.C."/>
            <person name="Kroken S."/>
            <person name="Magnuson J.K."/>
            <person name="Mannhaupt G."/>
            <person name="Mauceli E.W."/>
            <person name="Mewes H.-W."/>
            <person name="Mitterbauer R."/>
            <person name="Muehlbauer G."/>
            <person name="Muensterkoetter M."/>
            <person name="Nelson D."/>
            <person name="O'Donnell K."/>
            <person name="Ouellet T."/>
            <person name="Qi W."/>
            <person name="Quesneville H."/>
            <person name="Roncero M.I.G."/>
            <person name="Seong K.-Y."/>
            <person name="Tetko I.V."/>
            <person name="Urban M."/>
            <person name="Waalwijk C."/>
            <person name="Ward T.J."/>
            <person name="Yao J."/>
            <person name="Birren B.W."/>
            <person name="Kistler H.C."/>
        </authorList>
    </citation>
    <scope>NUCLEOTIDE SEQUENCE [LARGE SCALE GENOMIC DNA]</scope>
    <source>
        <strain evidence="5">ATCC MYA-4620 / CBS 123657 / FGSC 9075 / NRRL 31084 / PH-1</strain>
        <strain evidence="4">PH-1 / ATCC MYA-4620 / FGSC 9075 / NRRL 31084</strain>
    </source>
</reference>
<evidence type="ECO:0000313" key="3">
    <source>
        <dbReference type="EMBL" id="CEF85846.1"/>
    </source>
</evidence>
<dbReference type="RefSeq" id="XP_011323210.1">
    <property type="nucleotide sequence ID" value="XM_011324908.1"/>
</dbReference>
<sequence length="324" mass="36055">MRLIVTTLLGIFILAVQQAYGKQCTGFSRNADRCRAYTADEEYRCIATENGLQAIMDCVSIEGGAEKFFCRDGRDGFESTAENYYESDYAGRRNQCFFCGLTGILKACPMDDPCFLECLCENHVTDEHLTCLATCFNIKLESPTCTNGGCSSTHRKRHAAGTTARDKWAMNDDSTRWFTADGLRIQIHYTGYFEVYQTNGVIKTSRFQLPYRDECVGTIANRCFVSPVSDEMFCWPLNVGANCNVPAPPTLAQFTKTTKISEQTKTLKDADKTPASATFEQIDVPTQKPTKKPTNEGDKNGASSCFQDNLLLVVLSMLNLFVIA</sequence>
<dbReference type="AlphaFoldDB" id="I1RLG7"/>
<accession>I1RLG7</accession>
<keyword evidence="5" id="KW-1185">Reference proteome</keyword>
<reference evidence="3 5" key="3">
    <citation type="journal article" date="2015" name="BMC Genomics">
        <title>The completed genome sequence of the pathogenic ascomycete fungus Fusarium graminearum.</title>
        <authorList>
            <person name="King R."/>
            <person name="Urban M."/>
            <person name="Hammond-Kosack M.C."/>
            <person name="Hassani-Pak K."/>
            <person name="Hammond-Kosack K.E."/>
        </authorList>
    </citation>
    <scope>NUCLEOTIDE SEQUENCE [LARGE SCALE GENOMIC DNA]</scope>
    <source>
        <strain evidence="5">ATCC MYA-4620 / CBS 123657 / FGSC 9075 / NRRL 31084 / PH-1</strain>
        <strain evidence="3">PH-1</strain>
    </source>
</reference>
<reference evidence="4" key="4">
    <citation type="submission" date="2017-01" db="UniProtKB">
        <authorList>
            <consortium name="EnsemblFungi"/>
        </authorList>
    </citation>
    <scope>IDENTIFICATION</scope>
    <source>
        <strain evidence="4">PH-1 / ATCC MYA-4620 / FGSC 9075 / NRRL 31084</strain>
    </source>
</reference>
<dbReference type="Proteomes" id="UP000070720">
    <property type="component" value="Chromosome 3"/>
</dbReference>
<evidence type="ECO:0000256" key="1">
    <source>
        <dbReference type="SAM" id="MobiDB-lite"/>
    </source>
</evidence>
<dbReference type="HOGENOM" id="CLU_858014_0_0_1"/>
<keyword evidence="2" id="KW-0732">Signal</keyword>
<feature type="chain" id="PRO_5010124326" evidence="2">
    <location>
        <begin position="22"/>
        <end position="324"/>
    </location>
</feature>
<name>I1RLG7_GIBZE</name>
<protein>
    <submittedName>
        <fullName evidence="3">Chromosome 3, complete genome</fullName>
    </submittedName>
</protein>
<dbReference type="KEGG" id="fgr:FGSG_04766"/>
<dbReference type="VEuPathDB" id="FungiDB:FGRAMPH1_01G16267"/>
<feature type="signal peptide" evidence="2">
    <location>
        <begin position="1"/>
        <end position="21"/>
    </location>
</feature>
<gene>
    <name evidence="4" type="primary">FG04766.1</name>
    <name evidence="3" type="ORF">FGRAMPH1_01T16267</name>
</gene>
<evidence type="ECO:0000256" key="2">
    <source>
        <dbReference type="SAM" id="SignalP"/>
    </source>
</evidence>
<accession>A0A098DVC6</accession>
<dbReference type="EMBL" id="HG970334">
    <property type="protein sequence ID" value="CEF85846.1"/>
    <property type="molecule type" value="Genomic_DNA"/>
</dbReference>
<dbReference type="PHI-base" id="PHI:122986"/>
<feature type="region of interest" description="Disordered" evidence="1">
    <location>
        <begin position="278"/>
        <end position="300"/>
    </location>
</feature>
<dbReference type="InParanoid" id="I1RLG7"/>